<dbReference type="OrthoDB" id="122698at2759"/>
<comment type="caution">
    <text evidence="1">The sequence shown here is derived from an EMBL/GenBank/DDBJ whole genome shotgun (WGS) entry which is preliminary data.</text>
</comment>
<name>A0A8T1VCS1_9STRA</name>
<dbReference type="Proteomes" id="UP000694044">
    <property type="component" value="Unassembled WGS sequence"/>
</dbReference>
<dbReference type="PANTHER" id="PTHR28037:SF1">
    <property type="entry name" value="ALCOHOL O-ACETYLTRANSFERASE 1-RELATED"/>
    <property type="match status" value="1"/>
</dbReference>
<proteinExistence type="predicted"/>
<sequence length="107" mass="12005">MLFSDHYMSEGYSGMVVLNCILEQVALLASQEAPSEANQTHEFPLRPSFYDMWLSKKPPSKGLMKSVISLLGKAIYRSEMKKFRPVLPARADQLAGRVCRPSLTLLS</sequence>
<protein>
    <submittedName>
        <fullName evidence="1">Uncharacterized protein</fullName>
    </submittedName>
</protein>
<organism evidence="1 2">
    <name type="scientific">Phytophthora pseudosyringae</name>
    <dbReference type="NCBI Taxonomy" id="221518"/>
    <lineage>
        <taxon>Eukaryota</taxon>
        <taxon>Sar</taxon>
        <taxon>Stramenopiles</taxon>
        <taxon>Oomycota</taxon>
        <taxon>Peronosporomycetes</taxon>
        <taxon>Peronosporales</taxon>
        <taxon>Peronosporaceae</taxon>
        <taxon>Phytophthora</taxon>
    </lineage>
</organism>
<dbReference type="EMBL" id="JAGDFM010000472">
    <property type="protein sequence ID" value="KAG7377898.1"/>
    <property type="molecule type" value="Genomic_DNA"/>
</dbReference>
<accession>A0A8T1VCS1</accession>
<keyword evidence="2" id="KW-1185">Reference proteome</keyword>
<gene>
    <name evidence="1" type="ORF">PHYPSEUDO_010857</name>
</gene>
<dbReference type="PANTHER" id="PTHR28037">
    <property type="entry name" value="ALCOHOL O-ACETYLTRANSFERASE 1-RELATED"/>
    <property type="match status" value="1"/>
</dbReference>
<evidence type="ECO:0000313" key="1">
    <source>
        <dbReference type="EMBL" id="KAG7377898.1"/>
    </source>
</evidence>
<evidence type="ECO:0000313" key="2">
    <source>
        <dbReference type="Proteomes" id="UP000694044"/>
    </source>
</evidence>
<dbReference type="AlphaFoldDB" id="A0A8T1VCS1"/>
<dbReference type="InterPro" id="IPR052058">
    <property type="entry name" value="Alcohol_O-acetyltransferase"/>
</dbReference>
<reference evidence="1" key="1">
    <citation type="submission" date="2021-02" db="EMBL/GenBank/DDBJ databases">
        <authorList>
            <person name="Palmer J.M."/>
        </authorList>
    </citation>
    <scope>NUCLEOTIDE SEQUENCE</scope>
    <source>
        <strain evidence="1">SCRP734</strain>
    </source>
</reference>